<feature type="domain" description="Mce/MlaD" evidence="8">
    <location>
        <begin position="161"/>
        <end position="222"/>
    </location>
</feature>
<dbReference type="EMBL" id="JAETWB010000008">
    <property type="protein sequence ID" value="MBL6079718.1"/>
    <property type="molecule type" value="Genomic_DNA"/>
</dbReference>
<comment type="caution">
    <text evidence="9">The sequence shown here is derived from an EMBL/GenBank/DDBJ whole genome shotgun (WGS) entry which is preliminary data.</text>
</comment>
<evidence type="ECO:0000256" key="3">
    <source>
        <dbReference type="ARBA" id="ARBA00022519"/>
    </source>
</evidence>
<evidence type="ECO:0000256" key="2">
    <source>
        <dbReference type="ARBA" id="ARBA00022475"/>
    </source>
</evidence>
<accession>A0ABS1U4X6</accession>
<comment type="subcellular location">
    <subcellularLocation>
        <location evidence="1">Cell inner membrane</location>
    </subcellularLocation>
</comment>
<sequence>MSGAQDGAAEAELRRRRRRISPIWLVPLAAILIAGYLGWRTYSDRGPLVTVIFRDAAGLTAGQTQVRYKAVQVGTVEGIELSGDLQQVQVRLRMTRTVEGRLTEAARFWVVRPRLTAGNVSGLETIVSGAYIEFDPGGEGEARREFSGLDNPPGVRSDEPGRVFTLQARRVGSLDRGSPVFFRDVMVGEILDIDPPGLDGNVTVQAFVRAPFDGYLREGSRFWNISGVTIGFGGSGVKVELESLRALLAGGIAFDTPHEVRDEPPAPDATRFELYDSLEAAVSATTKDRLVFLLYFNESVRGVQPGTPVEMRGLRIGSVLDRALEYDQATDTFRVPVHIAIEPDRIAYPSGRTGRSQDEVIAFARRMVANGLRGRLQTVSYVTGQVVIAFDFFADAPPDEVRLVGEEIVMPTMGADSVLASAGGIAAKLQSIPFDEIGRNLNGILGSVNAVTGSPQLRGAVEGLAGVLDQAQGLLRRADEGLAPLLRRLPGIAGNLDQAVGRAASAMTSIERGYGAQSEINRQVARVLDQASDAARSVRQLADLLDRHPEALIRGRSGSRAP</sequence>
<evidence type="ECO:0000256" key="1">
    <source>
        <dbReference type="ARBA" id="ARBA00004533"/>
    </source>
</evidence>
<evidence type="ECO:0000256" key="4">
    <source>
        <dbReference type="ARBA" id="ARBA00022692"/>
    </source>
</evidence>
<feature type="domain" description="Mce/MlaD" evidence="8">
    <location>
        <begin position="294"/>
        <end position="346"/>
    </location>
</feature>
<evidence type="ECO:0000256" key="5">
    <source>
        <dbReference type="ARBA" id="ARBA00022989"/>
    </source>
</evidence>
<evidence type="ECO:0000259" key="8">
    <source>
        <dbReference type="Pfam" id="PF02470"/>
    </source>
</evidence>
<dbReference type="Pfam" id="PF02470">
    <property type="entry name" value="MlaD"/>
    <property type="match status" value="3"/>
</dbReference>
<protein>
    <submittedName>
        <fullName evidence="9">MCE family protein</fullName>
    </submittedName>
</protein>
<keyword evidence="6 7" id="KW-0472">Membrane</keyword>
<evidence type="ECO:0000256" key="6">
    <source>
        <dbReference type="ARBA" id="ARBA00023136"/>
    </source>
</evidence>
<organism evidence="9 10">
    <name type="scientific">Belnapia arida</name>
    <dbReference type="NCBI Taxonomy" id="2804533"/>
    <lineage>
        <taxon>Bacteria</taxon>
        <taxon>Pseudomonadati</taxon>
        <taxon>Pseudomonadota</taxon>
        <taxon>Alphaproteobacteria</taxon>
        <taxon>Acetobacterales</taxon>
        <taxon>Roseomonadaceae</taxon>
        <taxon>Belnapia</taxon>
    </lineage>
</organism>
<keyword evidence="4 7" id="KW-0812">Transmembrane</keyword>
<keyword evidence="3" id="KW-0997">Cell inner membrane</keyword>
<dbReference type="RefSeq" id="WP_202832968.1">
    <property type="nucleotide sequence ID" value="NZ_JAETWB010000008.1"/>
</dbReference>
<keyword evidence="2" id="KW-1003">Cell membrane</keyword>
<dbReference type="PANTHER" id="PTHR30462:SF0">
    <property type="entry name" value="INTERMEMBRANE TRANSPORT PROTEIN YEBT"/>
    <property type="match status" value="1"/>
</dbReference>
<evidence type="ECO:0000313" key="10">
    <source>
        <dbReference type="Proteomes" id="UP000660885"/>
    </source>
</evidence>
<name>A0ABS1U4X6_9PROT</name>
<dbReference type="InterPro" id="IPR003399">
    <property type="entry name" value="Mce/MlaD"/>
</dbReference>
<dbReference type="InterPro" id="IPR051800">
    <property type="entry name" value="PqiA-PqiB_transport"/>
</dbReference>
<keyword evidence="10" id="KW-1185">Reference proteome</keyword>
<keyword evidence="5 7" id="KW-1133">Transmembrane helix</keyword>
<reference evidence="9 10" key="1">
    <citation type="submission" date="2021-01" db="EMBL/GenBank/DDBJ databases">
        <title>Belnapia mucosa sp. nov. and Belnapia arida sp. nov., isolated from the Tabernas Desert (Almeria, Spain).</title>
        <authorList>
            <person name="Molina-Menor E."/>
            <person name="Vidal-Verdu A."/>
            <person name="Calonge A."/>
            <person name="Satari L."/>
            <person name="Pereto J."/>
            <person name="Porcar M."/>
        </authorList>
    </citation>
    <scope>NUCLEOTIDE SEQUENCE [LARGE SCALE GENOMIC DNA]</scope>
    <source>
        <strain evidence="9 10">T18</strain>
    </source>
</reference>
<dbReference type="Proteomes" id="UP000660885">
    <property type="component" value="Unassembled WGS sequence"/>
</dbReference>
<feature type="transmembrane region" description="Helical" evidence="7">
    <location>
        <begin position="20"/>
        <end position="39"/>
    </location>
</feature>
<evidence type="ECO:0000313" key="9">
    <source>
        <dbReference type="EMBL" id="MBL6079718.1"/>
    </source>
</evidence>
<gene>
    <name evidence="9" type="ORF">JMJ56_16995</name>
</gene>
<evidence type="ECO:0000256" key="7">
    <source>
        <dbReference type="SAM" id="Phobius"/>
    </source>
</evidence>
<proteinExistence type="predicted"/>
<dbReference type="PANTHER" id="PTHR30462">
    <property type="entry name" value="INTERMEMBRANE TRANSPORT PROTEIN PQIB-RELATED"/>
    <property type="match status" value="1"/>
</dbReference>
<feature type="domain" description="Mce/MlaD" evidence="8">
    <location>
        <begin position="46"/>
        <end position="137"/>
    </location>
</feature>